<evidence type="ECO:0000256" key="3">
    <source>
        <dbReference type="ARBA" id="ARBA00022741"/>
    </source>
</evidence>
<organism evidence="12 13">
    <name type="scientific">Raphidocelis subcapitata</name>
    <dbReference type="NCBI Taxonomy" id="307507"/>
    <lineage>
        <taxon>Eukaryota</taxon>
        <taxon>Viridiplantae</taxon>
        <taxon>Chlorophyta</taxon>
        <taxon>core chlorophytes</taxon>
        <taxon>Chlorophyceae</taxon>
        <taxon>CS clade</taxon>
        <taxon>Sphaeropleales</taxon>
        <taxon>Selenastraceae</taxon>
        <taxon>Raphidocelis</taxon>
    </lineage>
</organism>
<name>A0A2V0PKG0_9CHLO</name>
<evidence type="ECO:0000256" key="4">
    <source>
        <dbReference type="ARBA" id="ARBA00022840"/>
    </source>
</evidence>
<feature type="region of interest" description="Disordered" evidence="10">
    <location>
        <begin position="298"/>
        <end position="322"/>
    </location>
</feature>
<evidence type="ECO:0000256" key="6">
    <source>
        <dbReference type="ARBA" id="ARBA00023175"/>
    </source>
</evidence>
<dbReference type="EMBL" id="BDRX01000208">
    <property type="protein sequence ID" value="GBG00292.1"/>
    <property type="molecule type" value="Genomic_DNA"/>
</dbReference>
<dbReference type="STRING" id="307507.A0A2V0PKG0"/>
<evidence type="ECO:0000256" key="5">
    <source>
        <dbReference type="ARBA" id="ARBA00023054"/>
    </source>
</evidence>
<protein>
    <recommendedName>
        <fullName evidence="8">Kinesin-like protein</fullName>
    </recommendedName>
</protein>
<dbReference type="PRINTS" id="PR00380">
    <property type="entry name" value="KINESINHEAVY"/>
</dbReference>
<comment type="caution">
    <text evidence="12">The sequence shown here is derived from an EMBL/GenBank/DDBJ whole genome shotgun (WGS) entry which is preliminary data.</text>
</comment>
<dbReference type="GO" id="GO:0051231">
    <property type="term" value="P:spindle elongation"/>
    <property type="evidence" value="ECO:0007669"/>
    <property type="project" value="TreeGrafter"/>
</dbReference>
<dbReference type="SUPFAM" id="SSF52540">
    <property type="entry name" value="P-loop containing nucleoside triphosphate hydrolases"/>
    <property type="match status" value="1"/>
</dbReference>
<keyword evidence="6 7" id="KW-0505">Motor protein</keyword>
<dbReference type="Pfam" id="PF00225">
    <property type="entry name" value="Kinesin"/>
    <property type="match status" value="2"/>
</dbReference>
<evidence type="ECO:0000256" key="9">
    <source>
        <dbReference type="SAM" id="Coils"/>
    </source>
</evidence>
<keyword evidence="5 9" id="KW-0175">Coiled coil</keyword>
<feature type="binding site" evidence="7">
    <location>
        <begin position="162"/>
        <end position="169"/>
    </location>
    <ligand>
        <name>ATP</name>
        <dbReference type="ChEBI" id="CHEBI:30616"/>
    </ligand>
</feature>
<keyword evidence="4 7" id="KW-0067">ATP-binding</keyword>
<dbReference type="InParanoid" id="A0A2V0PKG0"/>
<dbReference type="PANTHER" id="PTHR47969:SF15">
    <property type="entry name" value="CHROMOSOME-ASSOCIATED KINESIN KIF4A-RELATED"/>
    <property type="match status" value="1"/>
</dbReference>
<dbReference type="InterPro" id="IPR027640">
    <property type="entry name" value="Kinesin-like_fam"/>
</dbReference>
<dbReference type="Gene3D" id="3.40.850.10">
    <property type="entry name" value="Kinesin motor domain"/>
    <property type="match status" value="1"/>
</dbReference>
<dbReference type="GO" id="GO:0005524">
    <property type="term" value="F:ATP binding"/>
    <property type="evidence" value="ECO:0007669"/>
    <property type="project" value="UniProtKB-UniRule"/>
</dbReference>
<keyword evidence="13" id="KW-1185">Reference proteome</keyword>
<dbReference type="GO" id="GO:0008017">
    <property type="term" value="F:microtubule binding"/>
    <property type="evidence" value="ECO:0007669"/>
    <property type="project" value="InterPro"/>
</dbReference>
<dbReference type="SMART" id="SM00129">
    <property type="entry name" value="KISc"/>
    <property type="match status" value="1"/>
</dbReference>
<feature type="compositionally biased region" description="Gly residues" evidence="10">
    <location>
        <begin position="454"/>
        <end position="465"/>
    </location>
</feature>
<feature type="coiled-coil region" evidence="9">
    <location>
        <begin position="533"/>
        <end position="574"/>
    </location>
</feature>
<dbReference type="InterPro" id="IPR019821">
    <property type="entry name" value="Kinesin_motor_CS"/>
</dbReference>
<accession>A0A2V0PKG0</accession>
<evidence type="ECO:0000256" key="7">
    <source>
        <dbReference type="PROSITE-ProRule" id="PRU00283"/>
    </source>
</evidence>
<evidence type="ECO:0000256" key="1">
    <source>
        <dbReference type="ARBA" id="ARBA00004496"/>
    </source>
</evidence>
<feature type="domain" description="Kinesin motor" evidence="11">
    <location>
        <begin position="96"/>
        <end position="517"/>
    </location>
</feature>
<dbReference type="GO" id="GO:0005737">
    <property type="term" value="C:cytoplasm"/>
    <property type="evidence" value="ECO:0007669"/>
    <property type="project" value="UniProtKB-SubCell"/>
</dbReference>
<comment type="subcellular location">
    <subcellularLocation>
        <location evidence="1">Cytoplasm</location>
    </subcellularLocation>
</comment>
<dbReference type="GO" id="GO:0003777">
    <property type="term" value="F:microtubule motor activity"/>
    <property type="evidence" value="ECO:0007669"/>
    <property type="project" value="InterPro"/>
</dbReference>
<dbReference type="PANTHER" id="PTHR47969">
    <property type="entry name" value="CHROMOSOME-ASSOCIATED KINESIN KIF4A-RELATED"/>
    <property type="match status" value="1"/>
</dbReference>
<feature type="region of interest" description="Disordered" evidence="10">
    <location>
        <begin position="48"/>
        <end position="68"/>
    </location>
</feature>
<dbReference type="PROSITE" id="PS00411">
    <property type="entry name" value="KINESIN_MOTOR_1"/>
    <property type="match status" value="1"/>
</dbReference>
<dbReference type="InterPro" id="IPR001752">
    <property type="entry name" value="Kinesin_motor_dom"/>
</dbReference>
<evidence type="ECO:0000256" key="10">
    <source>
        <dbReference type="SAM" id="MobiDB-lite"/>
    </source>
</evidence>
<dbReference type="OrthoDB" id="3176171at2759"/>
<dbReference type="AlphaFoldDB" id="A0A2V0PKG0"/>
<dbReference type="InterPro" id="IPR027417">
    <property type="entry name" value="P-loop_NTPase"/>
</dbReference>
<dbReference type="PROSITE" id="PS51257">
    <property type="entry name" value="PROKAR_LIPOPROTEIN"/>
    <property type="match status" value="1"/>
</dbReference>
<keyword evidence="3 7" id="KW-0547">Nucleotide-binding</keyword>
<evidence type="ECO:0000259" key="11">
    <source>
        <dbReference type="PROSITE" id="PS50067"/>
    </source>
</evidence>
<dbReference type="InterPro" id="IPR036961">
    <property type="entry name" value="Kinesin_motor_dom_sf"/>
</dbReference>
<proteinExistence type="inferred from homology"/>
<dbReference type="Proteomes" id="UP000247498">
    <property type="component" value="Unassembled WGS sequence"/>
</dbReference>
<feature type="region of interest" description="Disordered" evidence="10">
    <location>
        <begin position="447"/>
        <end position="470"/>
    </location>
</feature>
<keyword evidence="2" id="KW-0963">Cytoplasm</keyword>
<evidence type="ECO:0000313" key="12">
    <source>
        <dbReference type="EMBL" id="GBG00292.1"/>
    </source>
</evidence>
<evidence type="ECO:0000256" key="2">
    <source>
        <dbReference type="ARBA" id="ARBA00022490"/>
    </source>
</evidence>
<reference evidence="12 13" key="1">
    <citation type="journal article" date="2018" name="Sci. Rep.">
        <title>Raphidocelis subcapitata (=Pseudokirchneriella subcapitata) provides an insight into genome evolution and environmental adaptations in the Sphaeropleales.</title>
        <authorList>
            <person name="Suzuki S."/>
            <person name="Yamaguchi H."/>
            <person name="Nakajima N."/>
            <person name="Kawachi M."/>
        </authorList>
    </citation>
    <scope>NUCLEOTIDE SEQUENCE [LARGE SCALE GENOMIC DNA]</scope>
    <source>
        <strain evidence="12 13">NIES-35</strain>
    </source>
</reference>
<dbReference type="GO" id="GO:0007052">
    <property type="term" value="P:mitotic spindle organization"/>
    <property type="evidence" value="ECO:0007669"/>
    <property type="project" value="TreeGrafter"/>
</dbReference>
<dbReference type="GO" id="GO:0007018">
    <property type="term" value="P:microtubule-based movement"/>
    <property type="evidence" value="ECO:0007669"/>
    <property type="project" value="InterPro"/>
</dbReference>
<dbReference type="PROSITE" id="PS50067">
    <property type="entry name" value="KINESIN_MOTOR_2"/>
    <property type="match status" value="1"/>
</dbReference>
<comment type="similarity">
    <text evidence="7 8">Belongs to the TRAFAC class myosin-kinesin ATPase superfamily. Kinesin family.</text>
</comment>
<gene>
    <name evidence="12" type="ORF">Rsub_13044</name>
</gene>
<evidence type="ECO:0000256" key="8">
    <source>
        <dbReference type="RuleBase" id="RU000394"/>
    </source>
</evidence>
<sequence length="585" mass="57847">MRLLALSVHRGGHLVKLADSCPIGPIMGGSCCKSARVADAITDFEEPNALRHTGGGAPEAQEDAAEAAAAEAAAAAAADCARATSPPPGGKVAARRISLPQRVAPLAPGAPPSDPAPAATFAFDRVYRADGAAAGQALHEEMVINVLQRFTAGFNGTILAYGQTGSGKTYTMGMAATAADLAAAAAEGAAAEAVAAPPVRSKSGGGGGGGLIVGVVPRAVRHVFDYIAASADDYECILKVTYVEVYQEEIRDLLAPATGPSGALSFTSGGGAGGGRGTLGGAAGGGGSSGSLCSTASNGGGGGGGSSGGERGGGGGGGGLAIREGPGGEVLLEGAAEPAAPSAAALFSLLARGNERRATGAHRLNGASSRSHAILTLRLEQRARPGAAGVPRELRLLRSKLSLVDLAGSERAKQTGAAAGGARFQEGVSINSGLLALGNVINALARQRPATPSPGGGAPTGGGRGHVPYRDSKLTRLLSDGLGGNSETLMLACVSPLECSREHTLGTLRYASRASLISNSLTLNNTLPPEEEIAYLRAALEAANGEIAALRAKVERLGAEAAEAAEAAKAAAAEAPATPRGGRRR</sequence>
<dbReference type="GO" id="GO:0005875">
    <property type="term" value="C:microtubule associated complex"/>
    <property type="evidence" value="ECO:0007669"/>
    <property type="project" value="TreeGrafter"/>
</dbReference>
<evidence type="ECO:0000313" key="13">
    <source>
        <dbReference type="Proteomes" id="UP000247498"/>
    </source>
</evidence>
<keyword evidence="8" id="KW-0493">Microtubule</keyword>
<dbReference type="GO" id="GO:0005874">
    <property type="term" value="C:microtubule"/>
    <property type="evidence" value="ECO:0007669"/>
    <property type="project" value="UniProtKB-KW"/>
</dbReference>